<evidence type="ECO:0000313" key="3">
    <source>
        <dbReference type="Proteomes" id="UP000738325"/>
    </source>
</evidence>
<dbReference type="EMBL" id="JAAAIP010000712">
    <property type="protein sequence ID" value="KAG0313438.1"/>
    <property type="molecule type" value="Genomic_DNA"/>
</dbReference>
<protein>
    <submittedName>
        <fullName evidence="2">Uncharacterized protein</fullName>
    </submittedName>
</protein>
<reference evidence="2" key="1">
    <citation type="journal article" date="2020" name="Fungal Divers.">
        <title>Resolving the Mortierellaceae phylogeny through synthesis of multi-gene phylogenetics and phylogenomics.</title>
        <authorList>
            <person name="Vandepol N."/>
            <person name="Liber J."/>
            <person name="Desiro A."/>
            <person name="Na H."/>
            <person name="Kennedy M."/>
            <person name="Barry K."/>
            <person name="Grigoriev I.V."/>
            <person name="Miller A.N."/>
            <person name="O'Donnell K."/>
            <person name="Stajich J.E."/>
            <person name="Bonito G."/>
        </authorList>
    </citation>
    <scope>NUCLEOTIDE SEQUENCE</scope>
    <source>
        <strain evidence="2">REB-010B</strain>
    </source>
</reference>
<organism evidence="2 3">
    <name type="scientific">Dissophora globulifera</name>
    <dbReference type="NCBI Taxonomy" id="979702"/>
    <lineage>
        <taxon>Eukaryota</taxon>
        <taxon>Fungi</taxon>
        <taxon>Fungi incertae sedis</taxon>
        <taxon>Mucoromycota</taxon>
        <taxon>Mortierellomycotina</taxon>
        <taxon>Mortierellomycetes</taxon>
        <taxon>Mortierellales</taxon>
        <taxon>Mortierellaceae</taxon>
        <taxon>Dissophora</taxon>
    </lineage>
</organism>
<feature type="region of interest" description="Disordered" evidence="1">
    <location>
        <begin position="165"/>
        <end position="184"/>
    </location>
</feature>
<dbReference type="OrthoDB" id="2433939at2759"/>
<feature type="region of interest" description="Disordered" evidence="1">
    <location>
        <begin position="231"/>
        <end position="256"/>
    </location>
</feature>
<feature type="region of interest" description="Disordered" evidence="1">
    <location>
        <begin position="584"/>
        <end position="607"/>
    </location>
</feature>
<comment type="caution">
    <text evidence="2">The sequence shown here is derived from an EMBL/GenBank/DDBJ whole genome shotgun (WGS) entry which is preliminary data.</text>
</comment>
<accession>A0A9P6R6C4</accession>
<keyword evidence="3" id="KW-1185">Reference proteome</keyword>
<proteinExistence type="predicted"/>
<evidence type="ECO:0000313" key="2">
    <source>
        <dbReference type="EMBL" id="KAG0313438.1"/>
    </source>
</evidence>
<sequence length="894" mass="99845">MEKCQHSLEDCPLRNYGCIITTDVSPYRILDLDTEALDLFLTGYLYDDLPQHQQPPASPLQDHDLALDDQFEYPDEQAHAHAKALRFLMGLHMTDILEPDTLSCLTAPAPSGVSISAFLSADKEGSLQPFVLCEDAMLTNNYEQDLSLQPTPRRVHVCIHSLSTQMDNQPSSHQSSEDDSDGGSSTGGYRLFYVKDVTEMHGLAAAARSGIMAKGRHRQRQQPFITQRILAHKHKHSRSSNVPQQDDKHDDSDNDSGILLADIAWENNNNNDNSNTDAAGSAMAASSSLSSSSLLSTDPGLLVIQVTRFGTVDHAFAIPQLDYPKSTDRFGSLPYEPEFLAQDQIAIEAMASEALMSYVHPEDLLTLCKNLNQICKALYTVFRARWRVDALPQPSVTDREEDEEDVDDATRAAYASVENASRTIEFQGELFEEWVDPSVSLGRYLLSRKSSDGYAWTEMTGVLANGNPVLVVRPLTMPEVEEQESTGVMSTTSKALSESRTSFVDIESEDDEGILDMEMKLDMDMELDQALVITDAATSLDDRKAQKDLARRRMDVGEGLCLSMSGMQGLSDLRYRTASPRLSTSSVSSLSSSTSSSSCLSVSSSSTTSSSSTIVVAHSQSRCRGLHHHHQHHHHHHHHHQFRYYYQQRQQRQNRLRRLHSGRQSLLFAFSPANSSWPTLSSVALEAWNEWVQTLQLSKDQLQAWCEYLMEIALSQTISTVAFGMTLMGYDAESFPLYLYPFLTQSWSMMDIKRQQQQRQQQQKVWEISTEDGAASAQEVQELSSTTTATKLSGLDRAGKVLEANYPALDGVVRQIGKSWIGQRIIVKSRLDERLDFVADRAFDWWESEDRVATLTTAVPLLNTAVPLLNTAAPLLNTLTTYTPLGYFVTRMKK</sequence>
<name>A0A9P6R6C4_9FUNG</name>
<evidence type="ECO:0000256" key="1">
    <source>
        <dbReference type="SAM" id="MobiDB-lite"/>
    </source>
</evidence>
<dbReference type="AlphaFoldDB" id="A0A9P6R6C4"/>
<gene>
    <name evidence="2" type="ORF">BGZ99_008894</name>
</gene>
<dbReference type="Proteomes" id="UP000738325">
    <property type="component" value="Unassembled WGS sequence"/>
</dbReference>